<keyword evidence="1" id="KW-1133">Transmembrane helix</keyword>
<dbReference type="Proteomes" id="UP000401081">
    <property type="component" value="Unassembled WGS sequence"/>
</dbReference>
<gene>
    <name evidence="3" type="ORF">NCTC12993_05176</name>
</gene>
<keyword evidence="1" id="KW-0812">Transmembrane</keyword>
<evidence type="ECO:0000259" key="2">
    <source>
        <dbReference type="Pfam" id="PF21722"/>
    </source>
</evidence>
<evidence type="ECO:0000256" key="1">
    <source>
        <dbReference type="SAM" id="Phobius"/>
    </source>
</evidence>
<sequence>MHFLKGWFGRCELRAFAERAGFYIFSALHSRRLGQKKPSLRFRVPVAPVRVQTLQQTMCAASGSGTSGAYAKAIIDNPTPQQITVGSGGKGGVNNPAGNGNAGGQSSFGSLVTAIGGLGGEAMTAGTGVWSAFFSGTMPAIQFTGASISRTWLRGCLRFHCVLVGFSLIQVMAEIQFSVPVVSVAAASLAAVMAWVTELAVLAQT</sequence>
<proteinExistence type="predicted"/>
<protein>
    <recommendedName>
        <fullName evidence="2">Glycine-rich domain-containing protein</fullName>
    </recommendedName>
</protein>
<reference evidence="3 4" key="1">
    <citation type="submission" date="2019-03" db="EMBL/GenBank/DDBJ databases">
        <authorList>
            <consortium name="Pathogen Informatics"/>
        </authorList>
    </citation>
    <scope>NUCLEOTIDE SEQUENCE [LARGE SCALE GENOMIC DNA]</scope>
    <source>
        <strain evidence="3 4">NCTC12993</strain>
    </source>
</reference>
<name>A0A485BNP7_KLUCR</name>
<dbReference type="InterPro" id="IPR049304">
    <property type="entry name" value="Gly_rich_dom"/>
</dbReference>
<feature type="transmembrane region" description="Helical" evidence="1">
    <location>
        <begin position="179"/>
        <end position="203"/>
    </location>
</feature>
<dbReference type="EMBL" id="CAADJD010000022">
    <property type="protein sequence ID" value="VFS74704.1"/>
    <property type="molecule type" value="Genomic_DNA"/>
</dbReference>
<feature type="transmembrane region" description="Helical" evidence="1">
    <location>
        <begin position="156"/>
        <end position="173"/>
    </location>
</feature>
<keyword evidence="1" id="KW-0472">Membrane</keyword>
<feature type="domain" description="Glycine-rich" evidence="2">
    <location>
        <begin position="60"/>
        <end position="128"/>
    </location>
</feature>
<accession>A0A485BNP7</accession>
<keyword evidence="4" id="KW-1185">Reference proteome</keyword>
<organism evidence="3 4">
    <name type="scientific">Kluyvera cryocrescens</name>
    <name type="common">Kluyvera citrophila</name>
    <dbReference type="NCBI Taxonomy" id="580"/>
    <lineage>
        <taxon>Bacteria</taxon>
        <taxon>Pseudomonadati</taxon>
        <taxon>Pseudomonadota</taxon>
        <taxon>Gammaproteobacteria</taxon>
        <taxon>Enterobacterales</taxon>
        <taxon>Enterobacteriaceae</taxon>
        <taxon>Kluyvera</taxon>
    </lineage>
</organism>
<evidence type="ECO:0000313" key="3">
    <source>
        <dbReference type="EMBL" id="VFS74704.1"/>
    </source>
</evidence>
<evidence type="ECO:0000313" key="4">
    <source>
        <dbReference type="Proteomes" id="UP000401081"/>
    </source>
</evidence>
<dbReference type="AlphaFoldDB" id="A0A485BNP7"/>
<dbReference type="Pfam" id="PF21722">
    <property type="entry name" value="Gly_rich_2"/>
    <property type="match status" value="1"/>
</dbReference>